<feature type="region of interest" description="Disordered" evidence="2">
    <location>
        <begin position="375"/>
        <end position="396"/>
    </location>
</feature>
<dbReference type="OrthoDB" id="10251401at2759"/>
<proteinExistence type="inferred from homology"/>
<dbReference type="GO" id="GO:0006409">
    <property type="term" value="P:tRNA export from nucleus"/>
    <property type="evidence" value="ECO:0007669"/>
    <property type="project" value="TreeGrafter"/>
</dbReference>
<dbReference type="GO" id="GO:0034456">
    <property type="term" value="C:UTP-C complex"/>
    <property type="evidence" value="ECO:0007669"/>
    <property type="project" value="TreeGrafter"/>
</dbReference>
<dbReference type="AlphaFoldDB" id="A0A5J4TU48"/>
<name>A0A5J4TU48_9EUKA</name>
<keyword evidence="1" id="KW-0539">Nucleus</keyword>
<feature type="domain" description="Nrap protein" evidence="4">
    <location>
        <begin position="261"/>
        <end position="436"/>
    </location>
</feature>
<dbReference type="EMBL" id="SNRW01024707">
    <property type="protein sequence ID" value="KAA6362056.1"/>
    <property type="molecule type" value="Genomic_DNA"/>
</dbReference>
<evidence type="ECO:0000259" key="3">
    <source>
        <dbReference type="Pfam" id="PF17404"/>
    </source>
</evidence>
<accession>A0A5J4TU48</accession>
<dbReference type="Proteomes" id="UP000324800">
    <property type="component" value="Unassembled WGS sequence"/>
</dbReference>
<dbReference type="InterPro" id="IPR035368">
    <property type="entry name" value="Nrap_D3"/>
</dbReference>
<comment type="subcellular location">
    <subcellularLocation>
        <location evidence="1">Nucleus</location>
        <location evidence="1">Nucleolus</location>
    </subcellularLocation>
</comment>
<dbReference type="PANTHER" id="PTHR17972">
    <property type="entry name" value="NUCLEOLAR RNA-ASSOCIATED PROTEIN"/>
    <property type="match status" value="1"/>
</dbReference>
<feature type="domain" description="Nrap protein" evidence="3">
    <location>
        <begin position="4"/>
        <end position="88"/>
    </location>
</feature>
<feature type="compositionally biased region" description="Low complexity" evidence="2">
    <location>
        <begin position="377"/>
        <end position="392"/>
    </location>
</feature>
<reference evidence="5 6" key="1">
    <citation type="submission" date="2019-03" db="EMBL/GenBank/DDBJ databases">
        <title>Single cell metagenomics reveals metabolic interactions within the superorganism composed of flagellate Streblomastix strix and complex community of Bacteroidetes bacteria on its surface.</title>
        <authorList>
            <person name="Treitli S.C."/>
            <person name="Kolisko M."/>
            <person name="Husnik F."/>
            <person name="Keeling P."/>
            <person name="Hampl V."/>
        </authorList>
    </citation>
    <scope>NUCLEOTIDE SEQUENCE [LARGE SCALE GENOMIC DNA]</scope>
    <source>
        <strain evidence="5">ST1C</strain>
    </source>
</reference>
<comment type="caution">
    <text evidence="5">The sequence shown here is derived from an EMBL/GenBank/DDBJ whole genome shotgun (WGS) entry which is preliminary data.</text>
</comment>
<protein>
    <submittedName>
        <fullName evidence="5">Uncharacterized protein</fullName>
    </submittedName>
</protein>
<dbReference type="Pfam" id="PF17404">
    <property type="entry name" value="Nrap_D3"/>
    <property type="match status" value="1"/>
</dbReference>
<dbReference type="InterPro" id="IPR035369">
    <property type="entry name" value="Nrap_D4"/>
</dbReference>
<dbReference type="GO" id="GO:0032545">
    <property type="term" value="C:CURI complex"/>
    <property type="evidence" value="ECO:0007669"/>
    <property type="project" value="TreeGrafter"/>
</dbReference>
<dbReference type="GO" id="GO:0032040">
    <property type="term" value="C:small-subunit processome"/>
    <property type="evidence" value="ECO:0007669"/>
    <property type="project" value="TreeGrafter"/>
</dbReference>
<dbReference type="Pfam" id="PF17405">
    <property type="entry name" value="Nrap_D4"/>
    <property type="match status" value="1"/>
</dbReference>
<organism evidence="5 6">
    <name type="scientific">Streblomastix strix</name>
    <dbReference type="NCBI Taxonomy" id="222440"/>
    <lineage>
        <taxon>Eukaryota</taxon>
        <taxon>Metamonada</taxon>
        <taxon>Preaxostyla</taxon>
        <taxon>Oxymonadida</taxon>
        <taxon>Streblomastigidae</taxon>
        <taxon>Streblomastix</taxon>
    </lineage>
</organism>
<evidence type="ECO:0000313" key="5">
    <source>
        <dbReference type="EMBL" id="KAA6362056.1"/>
    </source>
</evidence>
<gene>
    <name evidence="5" type="ORF">EZS28_042417</name>
</gene>
<evidence type="ECO:0000313" key="6">
    <source>
        <dbReference type="Proteomes" id="UP000324800"/>
    </source>
</evidence>
<dbReference type="GO" id="GO:0006364">
    <property type="term" value="P:rRNA processing"/>
    <property type="evidence" value="ECO:0007669"/>
    <property type="project" value="TreeGrafter"/>
</dbReference>
<sequence>MLCLALGDRAKLVRVLVQPGTPATKSVLQGIEIKIGIILHPIQSLRLVDRGPQLITPTFKGAFSLFWGNRSERRQFDGIWYESVLWADEGIVWDEGKRGNRGRDDILWPSRGRRRSEWALQYALKRWLYVQLPISIQLSQNESVEGFEKEDNIAIKKEDKQMSVDVGVKDQDNYSIISKAVKRKRNQEIDEKQKDQSIKYKKKDLKEEDILHVNESQLRSSKIHTNKRKRIRYSYVLQNPISFILSTSELSTILQLIERPSTTPLIIQTFEQLSSYIRSIQSLPLRFMSVHALHPVIYDSDPVSLLAHPLAGAQKIKSQSQDAHTGIQSAISNKQFLFAKGIPVLIRTERSSRWPNTQRALQLLKEMITLKLGDTLSSSSQSSKSSDYQQQQSKDENQKIQMVTVGRGFIDVGKNGFVFRLFIIPDEEERLIKGEADIAVKIAIHAINNITKRNNRKIKNKLQDQSKSEQ</sequence>
<comment type="similarity">
    <text evidence="1">Belongs to the NRAP family.</text>
</comment>
<dbReference type="PANTHER" id="PTHR17972:SF0">
    <property type="entry name" value="NUCLEOLAR PROTEIN 6"/>
    <property type="match status" value="1"/>
</dbReference>
<evidence type="ECO:0000259" key="4">
    <source>
        <dbReference type="Pfam" id="PF17405"/>
    </source>
</evidence>
<evidence type="ECO:0000256" key="2">
    <source>
        <dbReference type="SAM" id="MobiDB-lite"/>
    </source>
</evidence>
<dbReference type="GO" id="GO:0003723">
    <property type="term" value="F:RNA binding"/>
    <property type="evidence" value="ECO:0007669"/>
    <property type="project" value="UniProtKB-KW"/>
</dbReference>
<feature type="non-terminal residue" evidence="5">
    <location>
        <position position="470"/>
    </location>
</feature>
<dbReference type="InterPro" id="IPR005554">
    <property type="entry name" value="NOL6/Upt22"/>
</dbReference>
<evidence type="ECO:0000256" key="1">
    <source>
        <dbReference type="RuleBase" id="RU364032"/>
    </source>
</evidence>
<keyword evidence="1" id="KW-0694">RNA-binding</keyword>